<feature type="transmembrane region" description="Helical" evidence="8">
    <location>
        <begin position="213"/>
        <end position="232"/>
    </location>
</feature>
<feature type="transmembrane region" description="Helical" evidence="8">
    <location>
        <begin position="176"/>
        <end position="193"/>
    </location>
</feature>
<keyword evidence="2 8" id="KW-0812">Transmembrane</keyword>
<dbReference type="FunCoup" id="A0A1X2HPS1">
    <property type="interactions" value="143"/>
</dbReference>
<feature type="transmembrane region" description="Helical" evidence="8">
    <location>
        <begin position="244"/>
        <end position="267"/>
    </location>
</feature>
<dbReference type="SMART" id="SM00679">
    <property type="entry name" value="CTNS"/>
    <property type="match status" value="2"/>
</dbReference>
<evidence type="ECO:0000313" key="9">
    <source>
        <dbReference type="EMBL" id="ORZ01341.1"/>
    </source>
</evidence>
<feature type="transmembrane region" description="Helical" evidence="8">
    <location>
        <begin position="42"/>
        <end position="62"/>
    </location>
</feature>
<evidence type="ECO:0000313" key="10">
    <source>
        <dbReference type="Proteomes" id="UP000242180"/>
    </source>
</evidence>
<feature type="region of interest" description="Disordered" evidence="7">
    <location>
        <begin position="108"/>
        <end position="129"/>
    </location>
</feature>
<evidence type="ECO:0000256" key="4">
    <source>
        <dbReference type="ARBA" id="ARBA00023136"/>
    </source>
</evidence>
<protein>
    <submittedName>
        <fullName evidence="9">PQ loop repeat-domain-containing protein</fullName>
    </submittedName>
</protein>
<proteinExistence type="inferred from homology"/>
<keyword evidence="10" id="KW-1185">Reference proteome</keyword>
<evidence type="ECO:0000256" key="3">
    <source>
        <dbReference type="ARBA" id="ARBA00022989"/>
    </source>
</evidence>
<dbReference type="InterPro" id="IPR006603">
    <property type="entry name" value="PQ-loop_rpt"/>
</dbReference>
<dbReference type="OMA" id="QIMQNFR"/>
<organism evidence="9 10">
    <name type="scientific">Syncephalastrum racemosum</name>
    <name type="common">Filamentous fungus</name>
    <dbReference type="NCBI Taxonomy" id="13706"/>
    <lineage>
        <taxon>Eukaryota</taxon>
        <taxon>Fungi</taxon>
        <taxon>Fungi incertae sedis</taxon>
        <taxon>Mucoromycota</taxon>
        <taxon>Mucoromycotina</taxon>
        <taxon>Mucoromycetes</taxon>
        <taxon>Mucorales</taxon>
        <taxon>Syncephalastraceae</taxon>
        <taxon>Syncephalastrum</taxon>
    </lineage>
</organism>
<feature type="transmembrane region" description="Helical" evidence="8">
    <location>
        <begin position="12"/>
        <end position="30"/>
    </location>
</feature>
<dbReference type="Proteomes" id="UP000242180">
    <property type="component" value="Unassembled WGS sequence"/>
</dbReference>
<dbReference type="GO" id="GO:0034486">
    <property type="term" value="P:vacuolar transmembrane transport"/>
    <property type="evidence" value="ECO:0007669"/>
    <property type="project" value="UniProtKB-ARBA"/>
</dbReference>
<comment type="similarity">
    <text evidence="5">Belongs to the laat-1 family.</text>
</comment>
<sequence>MITTDSEFWAQTVGYLSIACWFVVFTPQLYENYSRKNTDGVSVRFLWLWIFGDVTNLLGIVLEDLLVTMLLVAVYYLFSDVLLMGQVYYYRSRYPQSAKEDVLEPTAPNASAWNEQEPETDDEETPLVGKKKHVTSETRRIVSIFKVSSVIFVVCVLAGSAYYFFGGDEKADITHLHLTAQLFGWASALLYCASRIPQIMQNFRKESVEGLSIFMFVFSVLGNLLYCISIFLKSTDRTYLLVNYPWLLGSGGTLFFDFVIFFQFYIYRIRSNSSVDMA</sequence>
<dbReference type="GO" id="GO:0098852">
    <property type="term" value="C:lytic vacuole membrane"/>
    <property type="evidence" value="ECO:0007669"/>
    <property type="project" value="UniProtKB-ARBA"/>
</dbReference>
<dbReference type="InParanoid" id="A0A1X2HPS1"/>
<comment type="subcellular location">
    <subcellularLocation>
        <location evidence="1">Membrane</location>
        <topology evidence="1">Multi-pass membrane protein</topology>
    </subcellularLocation>
</comment>
<comment type="caution">
    <text evidence="9">The sequence shown here is derived from an EMBL/GenBank/DDBJ whole genome shotgun (WGS) entry which is preliminary data.</text>
</comment>
<keyword evidence="3 8" id="KW-1133">Transmembrane helix</keyword>
<evidence type="ECO:0000256" key="7">
    <source>
        <dbReference type="SAM" id="MobiDB-lite"/>
    </source>
</evidence>
<evidence type="ECO:0000256" key="1">
    <source>
        <dbReference type="ARBA" id="ARBA00004141"/>
    </source>
</evidence>
<dbReference type="AlphaFoldDB" id="A0A1X2HPS1"/>
<comment type="catalytic activity">
    <reaction evidence="6">
        <text>L-histidine(out) + L-arginine(in) = L-histidine(in) + L-arginine(out)</text>
        <dbReference type="Rhea" id="RHEA:71063"/>
        <dbReference type="ChEBI" id="CHEBI:32682"/>
        <dbReference type="ChEBI" id="CHEBI:57595"/>
    </reaction>
</comment>
<dbReference type="InterPro" id="IPR051415">
    <property type="entry name" value="LAAT-1"/>
</dbReference>
<evidence type="ECO:0000256" key="2">
    <source>
        <dbReference type="ARBA" id="ARBA00022692"/>
    </source>
</evidence>
<accession>A0A1X2HPS1</accession>
<dbReference type="GO" id="GO:0015174">
    <property type="term" value="F:basic amino acid transmembrane transporter activity"/>
    <property type="evidence" value="ECO:0007669"/>
    <property type="project" value="UniProtKB-ARBA"/>
</dbReference>
<gene>
    <name evidence="9" type="ORF">BCR43DRAFT_469936</name>
</gene>
<evidence type="ECO:0000256" key="5">
    <source>
        <dbReference type="ARBA" id="ARBA00038039"/>
    </source>
</evidence>
<feature type="transmembrane region" description="Helical" evidence="8">
    <location>
        <begin position="141"/>
        <end position="164"/>
    </location>
</feature>
<dbReference type="Pfam" id="PF04193">
    <property type="entry name" value="PQ-loop"/>
    <property type="match status" value="2"/>
</dbReference>
<keyword evidence="4 8" id="KW-0472">Membrane</keyword>
<reference evidence="9 10" key="1">
    <citation type="submission" date="2016-07" db="EMBL/GenBank/DDBJ databases">
        <title>Pervasive Adenine N6-methylation of Active Genes in Fungi.</title>
        <authorList>
            <consortium name="DOE Joint Genome Institute"/>
            <person name="Mondo S.J."/>
            <person name="Dannebaum R.O."/>
            <person name="Kuo R.C."/>
            <person name="Labutti K."/>
            <person name="Haridas S."/>
            <person name="Kuo A."/>
            <person name="Salamov A."/>
            <person name="Ahrendt S.R."/>
            <person name="Lipzen A."/>
            <person name="Sullivan W."/>
            <person name="Andreopoulos W.B."/>
            <person name="Clum A."/>
            <person name="Lindquist E."/>
            <person name="Daum C."/>
            <person name="Ramamoorthy G.K."/>
            <person name="Gryganskyi A."/>
            <person name="Culley D."/>
            <person name="Magnuson J.K."/>
            <person name="James T.Y."/>
            <person name="O'Malley M.A."/>
            <person name="Stajich J.E."/>
            <person name="Spatafora J.W."/>
            <person name="Visel A."/>
            <person name="Grigoriev I.V."/>
        </authorList>
    </citation>
    <scope>NUCLEOTIDE SEQUENCE [LARGE SCALE GENOMIC DNA]</scope>
    <source>
        <strain evidence="9 10">NRRL 2496</strain>
    </source>
</reference>
<dbReference type="PANTHER" id="PTHR16201">
    <property type="entry name" value="SEVEN TRANSMEMBRANE PROTEIN 1-RELATED"/>
    <property type="match status" value="1"/>
</dbReference>
<evidence type="ECO:0000256" key="6">
    <source>
        <dbReference type="ARBA" id="ARBA00050768"/>
    </source>
</evidence>
<name>A0A1X2HPS1_SYNRA</name>
<feature type="compositionally biased region" description="Acidic residues" evidence="7">
    <location>
        <begin position="116"/>
        <end position="125"/>
    </location>
</feature>
<dbReference type="PANTHER" id="PTHR16201:SF44">
    <property type="entry name" value="SEVEN TRANSMEMBRANE PROTEIN 1"/>
    <property type="match status" value="1"/>
</dbReference>
<dbReference type="FunFam" id="1.20.1280.290:FF:000009">
    <property type="entry name" value="PQ loop repeat family protein"/>
    <property type="match status" value="1"/>
</dbReference>
<dbReference type="FunFam" id="1.20.1280.290:FF:000012">
    <property type="entry name" value="Vacuolar membrane PQ loop repeat protein"/>
    <property type="match status" value="1"/>
</dbReference>
<evidence type="ECO:0000256" key="8">
    <source>
        <dbReference type="SAM" id="Phobius"/>
    </source>
</evidence>
<dbReference type="Gene3D" id="1.20.1280.290">
    <property type="match status" value="2"/>
</dbReference>
<dbReference type="OrthoDB" id="8048523at2759"/>
<feature type="transmembrane region" description="Helical" evidence="8">
    <location>
        <begin position="68"/>
        <end position="90"/>
    </location>
</feature>
<dbReference type="EMBL" id="MCGN01000002">
    <property type="protein sequence ID" value="ORZ01341.1"/>
    <property type="molecule type" value="Genomic_DNA"/>
</dbReference>